<dbReference type="EMBL" id="RAPQ01000011">
    <property type="protein sequence ID" value="RKD98562.1"/>
    <property type="molecule type" value="Genomic_DNA"/>
</dbReference>
<accession>A0A419WT00</accession>
<reference evidence="1 2" key="1">
    <citation type="submission" date="2018-09" db="EMBL/GenBank/DDBJ databases">
        <title>Genomic Encyclopedia of Archaeal and Bacterial Type Strains, Phase II (KMG-II): from individual species to whole genera.</title>
        <authorList>
            <person name="Goeker M."/>
        </authorList>
    </citation>
    <scope>NUCLEOTIDE SEQUENCE [LARGE SCALE GENOMIC DNA]</scope>
    <source>
        <strain evidence="1 2">DSM 21950</strain>
    </source>
</reference>
<dbReference type="AlphaFoldDB" id="A0A419WT00"/>
<evidence type="ECO:0000313" key="2">
    <source>
        <dbReference type="Proteomes" id="UP000284531"/>
    </source>
</evidence>
<dbReference type="OrthoDB" id="5826322at2"/>
<proteinExistence type="predicted"/>
<dbReference type="InterPro" id="IPR016024">
    <property type="entry name" value="ARM-type_fold"/>
</dbReference>
<dbReference type="SUPFAM" id="SSF48371">
    <property type="entry name" value="ARM repeat"/>
    <property type="match status" value="1"/>
</dbReference>
<comment type="caution">
    <text evidence="1">The sequence shown here is derived from an EMBL/GenBank/DDBJ whole genome shotgun (WGS) entry which is preliminary data.</text>
</comment>
<dbReference type="Proteomes" id="UP000284531">
    <property type="component" value="Unassembled WGS sequence"/>
</dbReference>
<keyword evidence="2" id="KW-1185">Reference proteome</keyword>
<gene>
    <name evidence="1" type="ORF">BXY64_3421</name>
</gene>
<organism evidence="1 2">
    <name type="scientific">Marinifilum flexuosum</name>
    <dbReference type="NCBI Taxonomy" id="1117708"/>
    <lineage>
        <taxon>Bacteria</taxon>
        <taxon>Pseudomonadati</taxon>
        <taxon>Bacteroidota</taxon>
        <taxon>Bacteroidia</taxon>
        <taxon>Marinilabiliales</taxon>
        <taxon>Marinifilaceae</taxon>
    </lineage>
</organism>
<name>A0A419WT00_9BACT</name>
<protein>
    <submittedName>
        <fullName evidence="1">Uncharacterized protein</fullName>
    </submittedName>
</protein>
<sequence>MTQKTIKVDIKNKASIEQALIEFRADMQSAYKTGQVIDLVPAFVPTNKNLFENSDLLKIDDIKEYSRFLNPNDPSQEQMDNLSRLTFEQLNRQDFYTNYSHIVVFQHALENGLEEFIIEFCKELVEYSIKVDSSNELFFSSDAYFGISILVVLALKNPSYLYLTGEFISRSSDYNQIKYHVSGHLLFLFNKYGFSNDIIKMFAYNKFNELYYCFSEYDGAEINLFKALLEDKEKYNLYKKYLLESFIKYPQEINADYEDDRTFLYDIIEKLTEIYDNIIELDAYDNHGESYKDLNLDFVKDDFDNFKIHGNRLEDEITEINNAIFEAIKDIPRNQYYFQKIGSYGDETLSQVTSDPFFAEYEAYLDHEINNSFYLDGFENGAQILNYIETGEQAEIIDELEKINIRKLAYQKKLKLYKRLEYYGSGDMKLSKDLNQDVTLVDILDGFTAAYLNADSYDLEDQDEYRNKQKAIRTLEVLIKLTGTKLITPDEIELICENLELMSEDELVEKFSIGQLSDDEIMQRMLLELNSSFTRNIGLIKLRNIHRLYKKNPEVFTKLLDSLIEQSIHAHDPDILAVSPELQQQKYARGSQLICIAYIIYAEMQDLSNLNCPHLRRVIEFYQENIFTTLKWRIKETSRRIQHSKKNKQEISDVINCIFEYVEGPKPKAPPREIIEKLMKGGMDSLNEEEKKIMQSFKPGKPASAPSEEDMLKVVDDLLLFEDDELNDTLEELKNRKNIIFQSDSATLAITSLLYVAKVAPTPFQKQLLRMFNLILKTAPVKTLYGAFKDFRNDYYSREIEFEEFNHFEDLLIDLKIDQKYIIAFKIFICQKQFQDSRRREIKEGNFLKDIYNTLLNEYCYADEVDEDESPLFAAREKARKQAIKDSIFYLDIENRQTFLKRANDIKSCKEYSRLCEYHIKDILLKYFARKIDGEKSIWQMNQEEKLARRAEAQECTDYFYQYLDSKLSVEELDKLVLSKLYDFSHFEYYEVINSVYHFNFNYFKHLLYLTAYKKAYPYFQEFYDYIRYYTDDVDREDSIYKFHDVAIESGIKPETMYEYYLNEHRQKLGNSNYENNPFAQILVRKYDDLQNYEHIKKLKAYKVFDKYVEKYKEIEL</sequence>
<dbReference type="RefSeq" id="WP_120241153.1">
    <property type="nucleotide sequence ID" value="NZ_RAPQ01000011.1"/>
</dbReference>
<evidence type="ECO:0000313" key="1">
    <source>
        <dbReference type="EMBL" id="RKD98562.1"/>
    </source>
</evidence>